<dbReference type="STRING" id="1401.BK123_08175"/>
<dbReference type="OrthoDB" id="9798081at2"/>
<accession>A0A1R1B6F8</accession>
<dbReference type="PANTHER" id="PTHR43792:SF16">
    <property type="entry name" value="N-ACETYLTRANSFERASE DOMAIN-CONTAINING PROTEIN"/>
    <property type="match status" value="1"/>
</dbReference>
<dbReference type="EMBL" id="MRTF01000002">
    <property type="protein sequence ID" value="OME95056.1"/>
    <property type="molecule type" value="Genomic_DNA"/>
</dbReference>
<dbReference type="InterPro" id="IPR000182">
    <property type="entry name" value="GNAT_dom"/>
</dbReference>
<dbReference type="AlphaFoldDB" id="A0A1R1B6F8"/>
<evidence type="ECO:0000313" key="2">
    <source>
        <dbReference type="EMBL" id="OME95056.1"/>
    </source>
</evidence>
<dbReference type="RefSeq" id="WP_076321875.1">
    <property type="nucleotide sequence ID" value="NZ_MRTF01000002.1"/>
</dbReference>
<dbReference type="Pfam" id="PF13302">
    <property type="entry name" value="Acetyltransf_3"/>
    <property type="match status" value="1"/>
</dbReference>
<dbReference type="PANTHER" id="PTHR43792">
    <property type="entry name" value="GNAT FAMILY, PUTATIVE (AFU_ORTHOLOGUE AFUA_3G00765)-RELATED-RELATED"/>
    <property type="match status" value="1"/>
</dbReference>
<dbReference type="GO" id="GO:0016747">
    <property type="term" value="F:acyltransferase activity, transferring groups other than amino-acyl groups"/>
    <property type="evidence" value="ECO:0007669"/>
    <property type="project" value="InterPro"/>
</dbReference>
<dbReference type="Proteomes" id="UP000187074">
    <property type="component" value="Unassembled WGS sequence"/>
</dbReference>
<evidence type="ECO:0000259" key="1">
    <source>
        <dbReference type="Pfam" id="PF13302"/>
    </source>
</evidence>
<protein>
    <recommendedName>
        <fullName evidence="1">N-acetyltransferase domain-containing protein</fullName>
    </recommendedName>
</protein>
<proteinExistence type="predicted"/>
<evidence type="ECO:0000313" key="3">
    <source>
        <dbReference type="Proteomes" id="UP000187074"/>
    </source>
</evidence>
<dbReference type="SUPFAM" id="SSF55729">
    <property type="entry name" value="Acyl-CoA N-acyltransferases (Nat)"/>
    <property type="match status" value="1"/>
</dbReference>
<organism evidence="2 3">
    <name type="scientific">Paenibacillus lautus</name>
    <name type="common">Bacillus lautus</name>
    <dbReference type="NCBI Taxonomy" id="1401"/>
    <lineage>
        <taxon>Bacteria</taxon>
        <taxon>Bacillati</taxon>
        <taxon>Bacillota</taxon>
        <taxon>Bacilli</taxon>
        <taxon>Bacillales</taxon>
        <taxon>Paenibacillaceae</taxon>
        <taxon>Paenibacillus</taxon>
    </lineage>
</organism>
<gene>
    <name evidence="2" type="ORF">BK123_08175</name>
</gene>
<dbReference type="Gene3D" id="3.40.630.30">
    <property type="match status" value="1"/>
</dbReference>
<name>A0A1R1B6F8_PAELA</name>
<dbReference type="InterPro" id="IPR051531">
    <property type="entry name" value="N-acetyltransferase"/>
</dbReference>
<dbReference type="InterPro" id="IPR016181">
    <property type="entry name" value="Acyl_CoA_acyltransferase"/>
</dbReference>
<reference evidence="2 3" key="1">
    <citation type="submission" date="2016-11" db="EMBL/GenBank/DDBJ databases">
        <title>Paenibacillus species isolates.</title>
        <authorList>
            <person name="Beno S.M."/>
        </authorList>
    </citation>
    <scope>NUCLEOTIDE SEQUENCE [LARGE SCALE GENOMIC DNA]</scope>
    <source>
        <strain evidence="2 3">FSL F4-0100</strain>
    </source>
</reference>
<sequence>MLTTKRCLLSMIQESDYENVKRLYINEYVRSYLGGTTDDEQSLRIKYFEIINKSNEDSSSYWIVRMSESKEFIGLISLDEYYDGETIEVSYQFLPEYWGVGLATEVISRLIEYAFNELGRYAKPLQI</sequence>
<comment type="caution">
    <text evidence="2">The sequence shown here is derived from an EMBL/GenBank/DDBJ whole genome shotgun (WGS) entry which is preliminary data.</text>
</comment>
<feature type="domain" description="N-acetyltransferase" evidence="1">
    <location>
        <begin position="6"/>
        <end position="119"/>
    </location>
</feature>